<name>A0A5K7XE30_9BACT</name>
<sequence length="85" mass="9105">MKKQSSKTTNKPVHTVRIGAVSASVFLNDGKDGAKFPSAIIRRSYKTEGGFKDSSSYGGRHLNELAAVVSGLQAWFAANYPDTGK</sequence>
<gene>
    <name evidence="1" type="ORF">PLANPX_3884</name>
</gene>
<accession>A0A5K7XE30</accession>
<evidence type="ECO:0000313" key="2">
    <source>
        <dbReference type="Proteomes" id="UP000326837"/>
    </source>
</evidence>
<evidence type="ECO:0000313" key="1">
    <source>
        <dbReference type="EMBL" id="BBO34272.1"/>
    </source>
</evidence>
<protein>
    <submittedName>
        <fullName evidence="1">Uncharacterized protein</fullName>
    </submittedName>
</protein>
<keyword evidence="2" id="KW-1185">Reference proteome</keyword>
<organism evidence="1 2">
    <name type="scientific">Lacipirellula parvula</name>
    <dbReference type="NCBI Taxonomy" id="2650471"/>
    <lineage>
        <taxon>Bacteria</taxon>
        <taxon>Pseudomonadati</taxon>
        <taxon>Planctomycetota</taxon>
        <taxon>Planctomycetia</taxon>
        <taxon>Pirellulales</taxon>
        <taxon>Lacipirellulaceae</taxon>
        <taxon>Lacipirellula</taxon>
    </lineage>
</organism>
<dbReference type="Proteomes" id="UP000326837">
    <property type="component" value="Chromosome"/>
</dbReference>
<proteinExistence type="predicted"/>
<dbReference type="RefSeq" id="WP_152099881.1">
    <property type="nucleotide sequence ID" value="NZ_AP021861.1"/>
</dbReference>
<dbReference type="AlphaFoldDB" id="A0A5K7XE30"/>
<dbReference type="EMBL" id="AP021861">
    <property type="protein sequence ID" value="BBO34272.1"/>
    <property type="molecule type" value="Genomic_DNA"/>
</dbReference>
<reference evidence="2" key="1">
    <citation type="submission" date="2019-10" db="EMBL/GenBank/DDBJ databases">
        <title>Lacipirellula parvula gen. nov., sp. nov., representing a lineage of planctomycetes widespread in freshwater anoxic habitats, and description of the family Lacipirellulaceae.</title>
        <authorList>
            <person name="Dedysh S.N."/>
            <person name="Kulichevskaya I.S."/>
            <person name="Beletsky A.V."/>
            <person name="Rakitin A.L."/>
            <person name="Mardanov A.V."/>
            <person name="Ivanova A.A."/>
            <person name="Saltykova V.X."/>
            <person name="Rijpstra W.I.C."/>
            <person name="Sinninghe Damste J.S."/>
            <person name="Ravin N.V."/>
        </authorList>
    </citation>
    <scope>NUCLEOTIDE SEQUENCE [LARGE SCALE GENOMIC DNA]</scope>
    <source>
        <strain evidence="2">PX69</strain>
    </source>
</reference>
<dbReference type="KEGG" id="lpav:PLANPX_3884"/>